<dbReference type="RefSeq" id="WP_209941949.1">
    <property type="nucleotide sequence ID" value="NZ_JAGGJU010000001.1"/>
</dbReference>
<feature type="transmembrane region" description="Helical" evidence="1">
    <location>
        <begin position="48"/>
        <end position="70"/>
    </location>
</feature>
<proteinExistence type="predicted"/>
<protein>
    <submittedName>
        <fullName evidence="2">Heme/copper-type cytochrome/quinol oxidase subunit 4</fullName>
    </submittedName>
</protein>
<feature type="transmembrane region" description="Helical" evidence="1">
    <location>
        <begin position="21"/>
        <end position="42"/>
    </location>
</feature>
<organism evidence="2 3">
    <name type="scientific">Rhizobium halophytocola</name>
    <dbReference type="NCBI Taxonomy" id="735519"/>
    <lineage>
        <taxon>Bacteria</taxon>
        <taxon>Pseudomonadati</taxon>
        <taxon>Pseudomonadota</taxon>
        <taxon>Alphaproteobacteria</taxon>
        <taxon>Hyphomicrobiales</taxon>
        <taxon>Rhizobiaceae</taxon>
        <taxon>Rhizobium/Agrobacterium group</taxon>
        <taxon>Rhizobium</taxon>
    </lineage>
</organism>
<dbReference type="EMBL" id="JAGGJU010000001">
    <property type="protein sequence ID" value="MBP1849119.1"/>
    <property type="molecule type" value="Genomic_DNA"/>
</dbReference>
<keyword evidence="1" id="KW-0472">Membrane</keyword>
<evidence type="ECO:0000313" key="3">
    <source>
        <dbReference type="Proteomes" id="UP000759443"/>
    </source>
</evidence>
<gene>
    <name evidence="2" type="ORF">J2Z17_000536</name>
</gene>
<accession>A0ABS4DTU4</accession>
<dbReference type="Proteomes" id="UP000759443">
    <property type="component" value="Unassembled WGS sequence"/>
</dbReference>
<keyword evidence="1" id="KW-0812">Transmembrane</keyword>
<feature type="transmembrane region" description="Helical" evidence="1">
    <location>
        <begin position="82"/>
        <end position="104"/>
    </location>
</feature>
<keyword evidence="1" id="KW-1133">Transmembrane helix</keyword>
<sequence>MSDQQFYPKTKEKPRFDVSQYLAGGLTALGLVLVAFAVPVLGLPFGPIIATGVLALLAIIQLAVDFTSAVKRGRSRSRRQDLRLVLAITLSVILMIAGLAWLLYGQHGGL</sequence>
<name>A0ABS4DTU4_9HYPH</name>
<reference evidence="2 3" key="1">
    <citation type="submission" date="2021-03" db="EMBL/GenBank/DDBJ databases">
        <title>Genomic Encyclopedia of Type Strains, Phase IV (KMG-IV): sequencing the most valuable type-strain genomes for metagenomic binning, comparative biology and taxonomic classification.</title>
        <authorList>
            <person name="Goeker M."/>
        </authorList>
    </citation>
    <scope>NUCLEOTIDE SEQUENCE [LARGE SCALE GENOMIC DNA]</scope>
    <source>
        <strain evidence="2 3">DSM 21600</strain>
    </source>
</reference>
<evidence type="ECO:0000313" key="2">
    <source>
        <dbReference type="EMBL" id="MBP1849119.1"/>
    </source>
</evidence>
<keyword evidence="3" id="KW-1185">Reference proteome</keyword>
<comment type="caution">
    <text evidence="2">The sequence shown here is derived from an EMBL/GenBank/DDBJ whole genome shotgun (WGS) entry which is preliminary data.</text>
</comment>
<evidence type="ECO:0000256" key="1">
    <source>
        <dbReference type="SAM" id="Phobius"/>
    </source>
</evidence>